<feature type="transmembrane region" description="Helical" evidence="7">
    <location>
        <begin position="97"/>
        <end position="120"/>
    </location>
</feature>
<feature type="transmembrane region" description="Helical" evidence="7">
    <location>
        <begin position="132"/>
        <end position="156"/>
    </location>
</feature>
<organism evidence="9 10">
    <name type="scientific">Tectimicrobiota bacterium</name>
    <dbReference type="NCBI Taxonomy" id="2528274"/>
    <lineage>
        <taxon>Bacteria</taxon>
        <taxon>Pseudomonadati</taxon>
        <taxon>Nitrospinota/Tectimicrobiota group</taxon>
        <taxon>Candidatus Tectimicrobiota</taxon>
    </lineage>
</organism>
<comment type="similarity">
    <text evidence="7">Belongs to the binding-protein-dependent transport system permease family.</text>
</comment>
<name>A0A938B116_UNCTE</name>
<evidence type="ECO:0000259" key="8">
    <source>
        <dbReference type="PROSITE" id="PS50928"/>
    </source>
</evidence>
<feature type="transmembrane region" description="Helical" evidence="7">
    <location>
        <begin position="9"/>
        <end position="29"/>
    </location>
</feature>
<keyword evidence="5 7" id="KW-1133">Transmembrane helix</keyword>
<dbReference type="GO" id="GO:0005886">
    <property type="term" value="C:plasma membrane"/>
    <property type="evidence" value="ECO:0007669"/>
    <property type="project" value="UniProtKB-SubCell"/>
</dbReference>
<evidence type="ECO:0000256" key="3">
    <source>
        <dbReference type="ARBA" id="ARBA00022475"/>
    </source>
</evidence>
<dbReference type="InterPro" id="IPR045621">
    <property type="entry name" value="BPD_transp_1_N"/>
</dbReference>
<sequence length="304" mass="33149">MIAVIVRRLLRLVVVCLGISLITFLLLHLSGDPVAMILPEATEADRAVLRETLGLNRPFLAQYGAFLGRALQGDFGQSFFHRTPALPLVFERMPTTILLTVFAMVLAIGLAIPAGILTAVKRYSIIDHLVTLLVLLGQSMPVFWTGIMLMLLFAVAWNLLPASGWDTWASTVLPAITLGTFQAPLFLRISRSAMLEVLGLDYVRTARAKGLHEWVVIIKHALKNAAIPIVTVIGLQFGVLLGGAVVTETVFAIPGTGRLIIRAIGQLDFPVVQAGVMTLSLIIVLTNFLVDLLYLWLNPQVRIS</sequence>
<evidence type="ECO:0000256" key="1">
    <source>
        <dbReference type="ARBA" id="ARBA00004651"/>
    </source>
</evidence>
<dbReference type="InterPro" id="IPR000515">
    <property type="entry name" value="MetI-like"/>
</dbReference>
<dbReference type="Gene3D" id="1.10.3720.10">
    <property type="entry name" value="MetI-like"/>
    <property type="match status" value="1"/>
</dbReference>
<protein>
    <submittedName>
        <fullName evidence="9">ABC transporter permease</fullName>
    </submittedName>
</protein>
<keyword evidence="4 7" id="KW-0812">Transmembrane</keyword>
<comment type="subcellular location">
    <subcellularLocation>
        <location evidence="1 7">Cell membrane</location>
        <topology evidence="1 7">Multi-pass membrane protein</topology>
    </subcellularLocation>
</comment>
<keyword evidence="3" id="KW-1003">Cell membrane</keyword>
<dbReference type="GO" id="GO:0055085">
    <property type="term" value="P:transmembrane transport"/>
    <property type="evidence" value="ECO:0007669"/>
    <property type="project" value="InterPro"/>
</dbReference>
<evidence type="ECO:0000256" key="2">
    <source>
        <dbReference type="ARBA" id="ARBA00022448"/>
    </source>
</evidence>
<evidence type="ECO:0000256" key="6">
    <source>
        <dbReference type="ARBA" id="ARBA00023136"/>
    </source>
</evidence>
<reference evidence="9" key="1">
    <citation type="submission" date="2019-03" db="EMBL/GenBank/DDBJ databases">
        <title>Lake Tanganyika Metagenome-Assembled Genomes (MAGs).</title>
        <authorList>
            <person name="Tran P."/>
        </authorList>
    </citation>
    <scope>NUCLEOTIDE SEQUENCE</scope>
    <source>
        <strain evidence="9">K_DeepCast_65m_m2_066</strain>
    </source>
</reference>
<feature type="transmembrane region" description="Helical" evidence="7">
    <location>
        <begin position="274"/>
        <end position="297"/>
    </location>
</feature>
<dbReference type="Pfam" id="PF19300">
    <property type="entry name" value="BPD_transp_1_N"/>
    <property type="match status" value="1"/>
</dbReference>
<keyword evidence="6 7" id="KW-0472">Membrane</keyword>
<evidence type="ECO:0000256" key="5">
    <source>
        <dbReference type="ARBA" id="ARBA00022989"/>
    </source>
</evidence>
<dbReference type="PANTHER" id="PTHR43163">
    <property type="entry name" value="DIPEPTIDE TRANSPORT SYSTEM PERMEASE PROTEIN DPPB-RELATED"/>
    <property type="match status" value="1"/>
</dbReference>
<gene>
    <name evidence="9" type="ORF">FJZ47_11500</name>
</gene>
<feature type="transmembrane region" description="Helical" evidence="7">
    <location>
        <begin position="168"/>
        <end position="187"/>
    </location>
</feature>
<dbReference type="InterPro" id="IPR035906">
    <property type="entry name" value="MetI-like_sf"/>
</dbReference>
<comment type="caution">
    <text evidence="9">The sequence shown here is derived from an EMBL/GenBank/DDBJ whole genome shotgun (WGS) entry which is preliminary data.</text>
</comment>
<dbReference type="EMBL" id="VGLS01000320">
    <property type="protein sequence ID" value="MBM3224412.1"/>
    <property type="molecule type" value="Genomic_DNA"/>
</dbReference>
<feature type="domain" description="ABC transmembrane type-1" evidence="8">
    <location>
        <begin position="93"/>
        <end position="294"/>
    </location>
</feature>
<accession>A0A938B116</accession>
<evidence type="ECO:0000313" key="9">
    <source>
        <dbReference type="EMBL" id="MBM3224412.1"/>
    </source>
</evidence>
<dbReference type="SUPFAM" id="SSF161098">
    <property type="entry name" value="MetI-like"/>
    <property type="match status" value="1"/>
</dbReference>
<dbReference type="AlphaFoldDB" id="A0A938B116"/>
<dbReference type="PANTHER" id="PTHR43163:SF2">
    <property type="entry name" value="ABC TRANSPORTER PERMEASE PROTEIN"/>
    <property type="match status" value="1"/>
</dbReference>
<keyword evidence="2 7" id="KW-0813">Transport</keyword>
<proteinExistence type="inferred from homology"/>
<evidence type="ECO:0000256" key="7">
    <source>
        <dbReference type="RuleBase" id="RU363032"/>
    </source>
</evidence>
<dbReference type="PROSITE" id="PS50928">
    <property type="entry name" value="ABC_TM1"/>
    <property type="match status" value="1"/>
</dbReference>
<evidence type="ECO:0000313" key="10">
    <source>
        <dbReference type="Proteomes" id="UP000712673"/>
    </source>
</evidence>
<evidence type="ECO:0000256" key="4">
    <source>
        <dbReference type="ARBA" id="ARBA00022692"/>
    </source>
</evidence>
<feature type="transmembrane region" description="Helical" evidence="7">
    <location>
        <begin position="229"/>
        <end position="254"/>
    </location>
</feature>
<dbReference type="Proteomes" id="UP000712673">
    <property type="component" value="Unassembled WGS sequence"/>
</dbReference>
<dbReference type="CDD" id="cd06261">
    <property type="entry name" value="TM_PBP2"/>
    <property type="match status" value="1"/>
</dbReference>
<dbReference type="Pfam" id="PF00528">
    <property type="entry name" value="BPD_transp_1"/>
    <property type="match status" value="1"/>
</dbReference>